<feature type="region of interest" description="Disordered" evidence="1">
    <location>
        <begin position="1"/>
        <end position="21"/>
    </location>
</feature>
<feature type="compositionally biased region" description="Basic and acidic residues" evidence="1">
    <location>
        <begin position="10"/>
        <end position="20"/>
    </location>
</feature>
<proteinExistence type="predicted"/>
<dbReference type="GeneID" id="40326448"/>
<sequence>MTNNVTAPQRRREQRQDAGRGDMLLAKLRVNAQSTPQSHSGTHRRVLYRPLLRTTGTHTIVNVILCLGREVPALLRCDAPCITIHTPASLQRRVALLAKPQGGLDIGGMLGEA</sequence>
<dbReference type="EMBL" id="MKGL01000054">
    <property type="protein sequence ID" value="RNF09083.1"/>
    <property type="molecule type" value="Genomic_DNA"/>
</dbReference>
<dbReference type="Proteomes" id="UP000283634">
    <property type="component" value="Unassembled WGS sequence"/>
</dbReference>
<gene>
    <name evidence="2" type="ORF">TraAM80_02515</name>
</gene>
<dbReference type="RefSeq" id="XP_029240758.1">
    <property type="nucleotide sequence ID" value="XM_029379515.1"/>
</dbReference>
<evidence type="ECO:0000313" key="3">
    <source>
        <dbReference type="Proteomes" id="UP000283634"/>
    </source>
</evidence>
<name>A0A3R7NNQ7_TRYRA</name>
<evidence type="ECO:0000313" key="2">
    <source>
        <dbReference type="EMBL" id="RNF09083.1"/>
    </source>
</evidence>
<keyword evidence="3" id="KW-1185">Reference proteome</keyword>
<comment type="caution">
    <text evidence="2">The sequence shown here is derived from an EMBL/GenBank/DDBJ whole genome shotgun (WGS) entry which is preliminary data.</text>
</comment>
<evidence type="ECO:0000256" key="1">
    <source>
        <dbReference type="SAM" id="MobiDB-lite"/>
    </source>
</evidence>
<reference evidence="2 3" key="1">
    <citation type="journal article" date="2018" name="BMC Genomics">
        <title>Genomic comparison of Trypanosoma conorhini and Trypanosoma rangeli to Trypanosoma cruzi strains of high and low virulence.</title>
        <authorList>
            <person name="Bradwell K.R."/>
            <person name="Koparde V.N."/>
            <person name="Matveyev A.V."/>
            <person name="Serrano M.G."/>
            <person name="Alves J.M."/>
            <person name="Parikh H."/>
            <person name="Huang B."/>
            <person name="Lee V."/>
            <person name="Espinosa-Alvarez O."/>
            <person name="Ortiz P.A."/>
            <person name="Costa-Martins A.G."/>
            <person name="Teixeira M.M."/>
            <person name="Buck G.A."/>
        </authorList>
    </citation>
    <scope>NUCLEOTIDE SEQUENCE [LARGE SCALE GENOMIC DNA]</scope>
    <source>
        <strain evidence="2 3">AM80</strain>
    </source>
</reference>
<organism evidence="2 3">
    <name type="scientific">Trypanosoma rangeli</name>
    <dbReference type="NCBI Taxonomy" id="5698"/>
    <lineage>
        <taxon>Eukaryota</taxon>
        <taxon>Discoba</taxon>
        <taxon>Euglenozoa</taxon>
        <taxon>Kinetoplastea</taxon>
        <taxon>Metakinetoplastina</taxon>
        <taxon>Trypanosomatida</taxon>
        <taxon>Trypanosomatidae</taxon>
        <taxon>Trypanosoma</taxon>
        <taxon>Herpetosoma</taxon>
    </lineage>
</organism>
<dbReference type="AlphaFoldDB" id="A0A3R7NNQ7"/>
<protein>
    <submittedName>
        <fullName evidence="2">Uncharacterized protein</fullName>
    </submittedName>
</protein>
<accession>A0A3R7NNQ7</accession>